<name>A0A8T0S928_PANVG</name>
<evidence type="ECO:0000313" key="2">
    <source>
        <dbReference type="EMBL" id="KAG2594044.1"/>
    </source>
</evidence>
<protein>
    <submittedName>
        <fullName evidence="2">Uncharacterized protein</fullName>
    </submittedName>
</protein>
<comment type="caution">
    <text evidence="2">The sequence shown here is derived from an EMBL/GenBank/DDBJ whole genome shotgun (WGS) entry which is preliminary data.</text>
</comment>
<reference evidence="2" key="1">
    <citation type="submission" date="2020-05" db="EMBL/GenBank/DDBJ databases">
        <title>WGS assembly of Panicum virgatum.</title>
        <authorList>
            <person name="Lovell J.T."/>
            <person name="Jenkins J."/>
            <person name="Shu S."/>
            <person name="Juenger T.E."/>
            <person name="Schmutz J."/>
        </authorList>
    </citation>
    <scope>NUCLEOTIDE SEQUENCE</scope>
    <source>
        <strain evidence="2">AP13</strain>
    </source>
</reference>
<feature type="region of interest" description="Disordered" evidence="1">
    <location>
        <begin position="72"/>
        <end position="109"/>
    </location>
</feature>
<evidence type="ECO:0000256" key="1">
    <source>
        <dbReference type="SAM" id="MobiDB-lite"/>
    </source>
</evidence>
<accession>A0A8T0S928</accession>
<keyword evidence="3" id="KW-1185">Reference proteome</keyword>
<organism evidence="2 3">
    <name type="scientific">Panicum virgatum</name>
    <name type="common">Blackwell switchgrass</name>
    <dbReference type="NCBI Taxonomy" id="38727"/>
    <lineage>
        <taxon>Eukaryota</taxon>
        <taxon>Viridiplantae</taxon>
        <taxon>Streptophyta</taxon>
        <taxon>Embryophyta</taxon>
        <taxon>Tracheophyta</taxon>
        <taxon>Spermatophyta</taxon>
        <taxon>Magnoliopsida</taxon>
        <taxon>Liliopsida</taxon>
        <taxon>Poales</taxon>
        <taxon>Poaceae</taxon>
        <taxon>PACMAD clade</taxon>
        <taxon>Panicoideae</taxon>
        <taxon>Panicodae</taxon>
        <taxon>Paniceae</taxon>
        <taxon>Panicinae</taxon>
        <taxon>Panicum</taxon>
        <taxon>Panicum sect. Hiantes</taxon>
    </lineage>
</organism>
<dbReference type="AlphaFoldDB" id="A0A8T0S928"/>
<dbReference type="Proteomes" id="UP000823388">
    <property type="component" value="Chromosome 5N"/>
</dbReference>
<proteinExistence type="predicted"/>
<feature type="non-terminal residue" evidence="2">
    <location>
        <position position="1"/>
    </location>
</feature>
<sequence>SNKRNLSCHTSSQNSIRTVRTTKKAKILGLVHTMAKARVTTTSAGNASVNLHARAPNSAATSSVTISIKAGSASAQCSAQEPTKKKQHQKESTSRLPMLLMAPWDSAKL</sequence>
<evidence type="ECO:0000313" key="3">
    <source>
        <dbReference type="Proteomes" id="UP000823388"/>
    </source>
</evidence>
<dbReference type="EMBL" id="CM029046">
    <property type="protein sequence ID" value="KAG2594044.1"/>
    <property type="molecule type" value="Genomic_DNA"/>
</dbReference>
<gene>
    <name evidence="2" type="ORF">PVAP13_5NG615700</name>
</gene>